<comment type="caution">
    <text evidence="2">The sequence shown here is derived from an EMBL/GenBank/DDBJ whole genome shotgun (WGS) entry which is preliminary data.</text>
</comment>
<proteinExistence type="predicted"/>
<dbReference type="EMBL" id="JACXVP010000001">
    <property type="protein sequence ID" value="KAG5628333.1"/>
    <property type="molecule type" value="Genomic_DNA"/>
</dbReference>
<accession>A0A9J6AUT7</accession>
<feature type="region of interest" description="Disordered" evidence="1">
    <location>
        <begin position="45"/>
        <end position="66"/>
    </location>
</feature>
<gene>
    <name evidence="2" type="ORF">H5410_000050</name>
</gene>
<dbReference type="OrthoDB" id="665082at2759"/>
<reference evidence="2 3" key="1">
    <citation type="submission" date="2020-09" db="EMBL/GenBank/DDBJ databases">
        <title>De no assembly of potato wild relative species, Solanum commersonii.</title>
        <authorList>
            <person name="Cho K."/>
        </authorList>
    </citation>
    <scope>NUCLEOTIDE SEQUENCE [LARGE SCALE GENOMIC DNA]</scope>
    <source>
        <strain evidence="2">LZ3.2</strain>
        <tissue evidence="2">Leaf</tissue>
    </source>
</reference>
<organism evidence="2 3">
    <name type="scientific">Solanum commersonii</name>
    <name type="common">Commerson's wild potato</name>
    <name type="synonym">Commerson's nightshade</name>
    <dbReference type="NCBI Taxonomy" id="4109"/>
    <lineage>
        <taxon>Eukaryota</taxon>
        <taxon>Viridiplantae</taxon>
        <taxon>Streptophyta</taxon>
        <taxon>Embryophyta</taxon>
        <taxon>Tracheophyta</taxon>
        <taxon>Spermatophyta</taxon>
        <taxon>Magnoliopsida</taxon>
        <taxon>eudicotyledons</taxon>
        <taxon>Gunneridae</taxon>
        <taxon>Pentapetalae</taxon>
        <taxon>asterids</taxon>
        <taxon>lamiids</taxon>
        <taxon>Solanales</taxon>
        <taxon>Solanaceae</taxon>
        <taxon>Solanoideae</taxon>
        <taxon>Solaneae</taxon>
        <taxon>Solanum</taxon>
    </lineage>
</organism>
<keyword evidence="3" id="KW-1185">Reference proteome</keyword>
<evidence type="ECO:0000256" key="1">
    <source>
        <dbReference type="SAM" id="MobiDB-lite"/>
    </source>
</evidence>
<evidence type="ECO:0000313" key="2">
    <source>
        <dbReference type="EMBL" id="KAG5628333.1"/>
    </source>
</evidence>
<dbReference type="AlphaFoldDB" id="A0A9J6AUT7"/>
<feature type="region of interest" description="Disordered" evidence="1">
    <location>
        <begin position="1"/>
        <end position="22"/>
    </location>
</feature>
<evidence type="ECO:0000313" key="3">
    <source>
        <dbReference type="Proteomes" id="UP000824120"/>
    </source>
</evidence>
<sequence>MAVTDELRHRHRQTECGAGTAPRWIPERGQVVKNAIKKIFSCFSGQQRRRSRHSNSSVFASSDYYQ</sequence>
<name>A0A9J6AUT7_SOLCO</name>
<dbReference type="Proteomes" id="UP000824120">
    <property type="component" value="Chromosome 1"/>
</dbReference>
<protein>
    <submittedName>
        <fullName evidence="2">Uncharacterized protein</fullName>
    </submittedName>
</protein>